<dbReference type="Pfam" id="PF19614">
    <property type="entry name" value="DUF6119"/>
    <property type="match status" value="1"/>
</dbReference>
<gene>
    <name evidence="1" type="ORF">Q763_04750</name>
</gene>
<dbReference type="EMBL" id="JRLV01000004">
    <property type="protein sequence ID" value="KGO83325.1"/>
    <property type="molecule type" value="Genomic_DNA"/>
</dbReference>
<evidence type="ECO:0008006" key="3">
    <source>
        <dbReference type="Google" id="ProtNLM"/>
    </source>
</evidence>
<evidence type="ECO:0000313" key="2">
    <source>
        <dbReference type="Proteomes" id="UP000030129"/>
    </source>
</evidence>
<dbReference type="Proteomes" id="UP000030129">
    <property type="component" value="Unassembled WGS sequence"/>
</dbReference>
<dbReference type="NCBIfam" id="TIGR04141">
    <property type="entry name" value="TIGR04141 family sporadically distributed protein"/>
    <property type="match status" value="1"/>
</dbReference>
<accession>A0A0A2M4S0</accession>
<dbReference type="InterPro" id="IPR026487">
    <property type="entry name" value="CHP04141"/>
</dbReference>
<reference evidence="1 2" key="1">
    <citation type="submission" date="2013-09" db="EMBL/GenBank/DDBJ databases">
        <authorList>
            <person name="Zeng Z."/>
            <person name="Chen C."/>
        </authorList>
    </citation>
    <scope>NUCLEOTIDE SEQUENCE [LARGE SCALE GENOMIC DNA]</scope>
    <source>
        <strain evidence="1 2">F44-8</strain>
    </source>
</reference>
<comment type="caution">
    <text evidence="1">The sequence shown here is derived from an EMBL/GenBank/DDBJ whole genome shotgun (WGS) entry which is preliminary data.</text>
</comment>
<protein>
    <recommendedName>
        <fullName evidence="3">Sporadically distributed protein, TIGR04141 family</fullName>
    </recommendedName>
</protein>
<dbReference type="RefSeq" id="WP_035131704.1">
    <property type="nucleotide sequence ID" value="NZ_JRLV01000004.1"/>
</dbReference>
<sequence>MKIDNVKFDLKIFKIDKSFYEIREKKDDEIIEIIKNNHLKKLRSKSKDFDIKIVNPKITYLEEEEFSFWSYCYRQPKEKFYWKIFLPDELTESQNFDIVEFSFVLFIKYKGEIYCVISGSGMSVIKKYIHPLFGIEVYQRLAKPTDDIIIELDTRSIANNISHKKQTFNINQTISETLEYSEVPIKIKIKIRDELKFKEFKKYDLEKNLALMEVGSYFYLRKKIDFKYLKFLIIDIDNIINTYEVKQLTLFSKINDDNLLNKLDNQLVDIVFEDVLAHNTPDRVKYIQHDIIEVVHPSKLELFYECDSFKIRFKSSRGKKDILIDDRSKLYFECTKYIYENTNNVHDKFNIRGDLFRLNIIGYINDRESTYGNFFSHITAEIDYDFKKYFKIDGHWYLLEDEFLKIMNNEAKEYYSKYELKENILLPWLKDDDEDGYNKSYNELADYYVLDKVISDNIELCDILHIKDNQVFFIHVKDGFNTKMRDLYIQVILSAKRLSNDLKNNRGISYLKQTLKIYNKRNEDKEINIENFIKKIRDKDLSINFVMAFKNNHYKGKNILERIDLCQSNIAKYSLVQVIKEMQPYNFGINLIDISDL</sequence>
<name>A0A0A2M4S0_9FLAO</name>
<dbReference type="eggNOG" id="ENOG502ZADR">
    <property type="taxonomic scope" value="Bacteria"/>
</dbReference>
<keyword evidence="2" id="KW-1185">Reference proteome</keyword>
<dbReference type="STRING" id="1406840.Q763_04750"/>
<evidence type="ECO:0000313" key="1">
    <source>
        <dbReference type="EMBL" id="KGO83325.1"/>
    </source>
</evidence>
<organism evidence="1 2">
    <name type="scientific">Flavobacterium beibuense F44-8</name>
    <dbReference type="NCBI Taxonomy" id="1406840"/>
    <lineage>
        <taxon>Bacteria</taxon>
        <taxon>Pseudomonadati</taxon>
        <taxon>Bacteroidota</taxon>
        <taxon>Flavobacteriia</taxon>
        <taxon>Flavobacteriales</taxon>
        <taxon>Flavobacteriaceae</taxon>
        <taxon>Flavobacterium</taxon>
    </lineage>
</organism>
<dbReference type="AlphaFoldDB" id="A0A0A2M4S0"/>
<proteinExistence type="predicted"/>